<feature type="compositionally biased region" description="Polar residues" evidence="1">
    <location>
        <begin position="369"/>
        <end position="378"/>
    </location>
</feature>
<dbReference type="Proteomes" id="UP000006794">
    <property type="component" value="Chromosome"/>
</dbReference>
<organism evidence="2 3">
    <name type="scientific">Halopiger xanaduensis (strain DSM 18323 / JCM 14033 / SH-6)</name>
    <dbReference type="NCBI Taxonomy" id="797210"/>
    <lineage>
        <taxon>Archaea</taxon>
        <taxon>Methanobacteriati</taxon>
        <taxon>Methanobacteriota</taxon>
        <taxon>Stenosarchaea group</taxon>
        <taxon>Halobacteria</taxon>
        <taxon>Halobacteriales</taxon>
        <taxon>Natrialbaceae</taxon>
        <taxon>Halopiger</taxon>
    </lineage>
</organism>
<gene>
    <name evidence="2" type="ordered locus">Halxa_1501</name>
</gene>
<evidence type="ECO:0000313" key="3">
    <source>
        <dbReference type="Proteomes" id="UP000006794"/>
    </source>
</evidence>
<dbReference type="AlphaFoldDB" id="F8D2Y6"/>
<name>F8D2Y6_HALXS</name>
<evidence type="ECO:0000256" key="1">
    <source>
        <dbReference type="SAM" id="MobiDB-lite"/>
    </source>
</evidence>
<dbReference type="HOGENOM" id="CLU_677255_0_0_2"/>
<sequence length="406" mass="42063">MGNWSPIAGVSTWKRLLAAGLVALCVLSAGASAVAAADDPSFASDTVDVTENETATVNVTVGDANEIPVRFGDEERLNYKLAGTIDSGDSETVTIRIDPSATADSESPISVAGDASLEVSDESELESALDPASYELAVLESNADDESVIDDTRVVVTAADERSENAAEEHDDPVTPTDRGWFLLENDSAETIALEPDGAAEGDRLQVRLSAPGVFVLTESTTVNESGVATVTFDLGDHAAPQQADLVARSDDANVSAEHPVYVIAPEQDDRSAANADITLENESSASVTLDVDAEAGAELDAVLVSPERFVRESTATVDENGTARVAFDLDGVDAGVGATVRVYSPSELLEERSVAVVDGANATDGAAKSSNESASVEESTDDSVPGFGVVVSLVAFGIAADRLRR</sequence>
<keyword evidence="3" id="KW-1185">Reference proteome</keyword>
<feature type="region of interest" description="Disordered" evidence="1">
    <location>
        <begin position="364"/>
        <end position="384"/>
    </location>
</feature>
<dbReference type="OrthoDB" id="379837at2157"/>
<evidence type="ECO:0000313" key="2">
    <source>
        <dbReference type="EMBL" id="AEH36133.1"/>
    </source>
</evidence>
<dbReference type="eggNOG" id="arCOG11356">
    <property type="taxonomic scope" value="Archaea"/>
</dbReference>
<dbReference type="GeneID" id="10796470"/>
<dbReference type="RefSeq" id="WP_013879028.1">
    <property type="nucleotide sequence ID" value="NC_015666.1"/>
</dbReference>
<protein>
    <submittedName>
        <fullName evidence="2">Uncharacterized protein</fullName>
    </submittedName>
</protein>
<reference evidence="2 3" key="1">
    <citation type="journal article" date="2012" name="Stand. Genomic Sci.">
        <title>Complete genome sequence of Halopiger xanaduensis type strain (SH-6(T)).</title>
        <authorList>
            <person name="Anderson I."/>
            <person name="Tindall B.J."/>
            <person name="Rohde M."/>
            <person name="Lucas S."/>
            <person name="Han J."/>
            <person name="Lapidus A."/>
            <person name="Cheng J.F."/>
            <person name="Goodwin L."/>
            <person name="Pitluck S."/>
            <person name="Peters L."/>
            <person name="Pati A."/>
            <person name="Mikhailova N."/>
            <person name="Pagani I."/>
            <person name="Teshima H."/>
            <person name="Han C."/>
            <person name="Tapia R."/>
            <person name="Land M."/>
            <person name="Woyke T."/>
            <person name="Klenk H.P."/>
            <person name="Kyrpides N."/>
            <person name="Ivanova N."/>
        </authorList>
    </citation>
    <scope>NUCLEOTIDE SEQUENCE [LARGE SCALE GENOMIC DNA]</scope>
    <source>
        <strain evidence="3">DSM 18323 / JCM 14033 / SH-6</strain>
    </source>
</reference>
<dbReference type="STRING" id="797210.Halxa_1501"/>
<dbReference type="KEGG" id="hxa:Halxa_1501"/>
<accession>F8D2Y6</accession>
<dbReference type="NCBIfam" id="NF045517">
    <property type="entry name" value="halo_surf_dom"/>
    <property type="match status" value="1"/>
</dbReference>
<proteinExistence type="predicted"/>
<dbReference type="EMBL" id="CP002839">
    <property type="protein sequence ID" value="AEH36133.1"/>
    <property type="molecule type" value="Genomic_DNA"/>
</dbReference>